<keyword evidence="7" id="KW-1185">Reference proteome</keyword>
<reference evidence="6 7" key="1">
    <citation type="journal article" date="2012" name="J. Bacteriol.">
        <title>Genome sequence of Mycobacterium hassiacum DSM 44199, a rare source of heat-stable mycobacterial proteins.</title>
        <authorList>
            <person name="Tiago I."/>
            <person name="Maranha A."/>
            <person name="Mendes V."/>
            <person name="Alarico S."/>
            <person name="Moynihan P.J."/>
            <person name="Clarke A.J."/>
            <person name="Macedo-Ribeiro S."/>
            <person name="Pereira P.J."/>
            <person name="Empadinhas N."/>
        </authorList>
    </citation>
    <scope>NUCLEOTIDE SEQUENCE [LARGE SCALE GENOMIC DNA]</scope>
    <source>
        <strain evidence="7">DSM 44199 / CIP 105218 / JCM 12690 / 3849</strain>
    </source>
</reference>
<dbReference type="PANTHER" id="PTHR30055">
    <property type="entry name" value="HTH-TYPE TRANSCRIPTIONAL REGULATOR RUTR"/>
    <property type="match status" value="1"/>
</dbReference>
<proteinExistence type="predicted"/>
<organism evidence="6 7">
    <name type="scientific">Mycolicibacterium hassiacum (strain DSM 44199 / CIP 105218 / JCM 12690 / 3849)</name>
    <name type="common">Mycobacterium hassiacum</name>
    <dbReference type="NCBI Taxonomy" id="1122247"/>
    <lineage>
        <taxon>Bacteria</taxon>
        <taxon>Bacillati</taxon>
        <taxon>Actinomycetota</taxon>
        <taxon>Actinomycetes</taxon>
        <taxon>Mycobacteriales</taxon>
        <taxon>Mycobacteriaceae</taxon>
        <taxon>Mycolicibacterium</taxon>
    </lineage>
</organism>
<dbReference type="Pfam" id="PF00440">
    <property type="entry name" value="TetR_N"/>
    <property type="match status" value="1"/>
</dbReference>
<name>K5BDS4_MYCHD</name>
<evidence type="ECO:0000259" key="5">
    <source>
        <dbReference type="PROSITE" id="PS50977"/>
    </source>
</evidence>
<keyword evidence="2 4" id="KW-0238">DNA-binding</keyword>
<evidence type="ECO:0000313" key="7">
    <source>
        <dbReference type="Proteomes" id="UP000006265"/>
    </source>
</evidence>
<dbReference type="GO" id="GO:0003700">
    <property type="term" value="F:DNA-binding transcription factor activity"/>
    <property type="evidence" value="ECO:0007669"/>
    <property type="project" value="TreeGrafter"/>
</dbReference>
<comment type="caution">
    <text evidence="6">The sequence shown here is derived from an EMBL/GenBank/DDBJ whole genome shotgun (WGS) entry which is preliminary data.</text>
</comment>
<keyword evidence="1" id="KW-0805">Transcription regulation</keyword>
<dbReference type="eggNOG" id="COG1309">
    <property type="taxonomic scope" value="Bacteria"/>
</dbReference>
<dbReference type="PANTHER" id="PTHR30055:SF234">
    <property type="entry name" value="HTH-TYPE TRANSCRIPTIONAL REGULATOR BETI"/>
    <property type="match status" value="1"/>
</dbReference>
<dbReference type="Proteomes" id="UP000006265">
    <property type="component" value="Unassembled WGS sequence"/>
</dbReference>
<dbReference type="PATRIC" id="fig|1122247.3.peg.4224"/>
<evidence type="ECO:0000256" key="2">
    <source>
        <dbReference type="ARBA" id="ARBA00023125"/>
    </source>
</evidence>
<sequence length="188" mass="20806">MEVGRGERTRAAILEASRKLFLERGYGGTPINAITDACGISRAGFYTYFKDKREVFSVLGETAYHDVLAVVARCGEAVRSGDRDALRAWVREYFEYMDRHGAFILAAYHSAPEDEDFRRSRNHMLTRTAWKLGQAICVGTAHPPEAVGVAAIGLLDRAWHAVQTQSVPVDREEMIAVVADTIAGMSRA</sequence>
<evidence type="ECO:0000256" key="4">
    <source>
        <dbReference type="PROSITE-ProRule" id="PRU00335"/>
    </source>
</evidence>
<dbReference type="PROSITE" id="PS50977">
    <property type="entry name" value="HTH_TETR_2"/>
    <property type="match status" value="1"/>
</dbReference>
<keyword evidence="3" id="KW-0804">Transcription</keyword>
<dbReference type="InterPro" id="IPR001647">
    <property type="entry name" value="HTH_TetR"/>
</dbReference>
<feature type="DNA-binding region" description="H-T-H motif" evidence="4">
    <location>
        <begin position="30"/>
        <end position="49"/>
    </location>
</feature>
<accession>K5BDS4</accession>
<dbReference type="EMBL" id="AMRA01000123">
    <property type="protein sequence ID" value="EKF21666.1"/>
    <property type="molecule type" value="Genomic_DNA"/>
</dbReference>
<dbReference type="AlphaFoldDB" id="K5BDS4"/>
<evidence type="ECO:0000256" key="3">
    <source>
        <dbReference type="ARBA" id="ARBA00023163"/>
    </source>
</evidence>
<evidence type="ECO:0000256" key="1">
    <source>
        <dbReference type="ARBA" id="ARBA00023015"/>
    </source>
</evidence>
<gene>
    <name evidence="6" type="ORF">C731_4405</name>
</gene>
<evidence type="ECO:0000313" key="6">
    <source>
        <dbReference type="EMBL" id="EKF21666.1"/>
    </source>
</evidence>
<dbReference type="PRINTS" id="PR00455">
    <property type="entry name" value="HTHTETR"/>
</dbReference>
<dbReference type="SUPFAM" id="SSF46689">
    <property type="entry name" value="Homeodomain-like"/>
    <property type="match status" value="1"/>
</dbReference>
<feature type="domain" description="HTH tetR-type" evidence="5">
    <location>
        <begin position="7"/>
        <end position="67"/>
    </location>
</feature>
<dbReference type="STRING" id="1122247.GCA_000379865_00372"/>
<dbReference type="InterPro" id="IPR050109">
    <property type="entry name" value="HTH-type_TetR-like_transc_reg"/>
</dbReference>
<protein>
    <submittedName>
        <fullName evidence="6">Bacterial regulatory s, tetR family protein</fullName>
    </submittedName>
</protein>
<dbReference type="Gene3D" id="1.10.357.10">
    <property type="entry name" value="Tetracycline Repressor, domain 2"/>
    <property type="match status" value="1"/>
</dbReference>
<dbReference type="InterPro" id="IPR009057">
    <property type="entry name" value="Homeodomain-like_sf"/>
</dbReference>
<dbReference type="GO" id="GO:0000976">
    <property type="term" value="F:transcription cis-regulatory region binding"/>
    <property type="evidence" value="ECO:0007669"/>
    <property type="project" value="TreeGrafter"/>
</dbReference>